<gene>
    <name evidence="2" type="ORF">QBC41DRAFT_121660</name>
</gene>
<name>A0AA39ZDJ5_9PEZI</name>
<accession>A0AA39ZDJ5</accession>
<dbReference type="EMBL" id="JAULSY010000055">
    <property type="protein sequence ID" value="KAK0668545.1"/>
    <property type="molecule type" value="Genomic_DNA"/>
</dbReference>
<feature type="compositionally biased region" description="Basic and acidic residues" evidence="1">
    <location>
        <begin position="56"/>
        <end position="70"/>
    </location>
</feature>
<protein>
    <submittedName>
        <fullName evidence="2">Uncharacterized protein</fullName>
    </submittedName>
</protein>
<sequence>MGKSYDSKPKVAAQKPNNWEDEITHKYCGAVDVGRTGKSNKAQRCQQCVMIKASLAKEESRETNSRRNEKMGWQAGSLDWE</sequence>
<reference evidence="2" key="1">
    <citation type="submission" date="2023-06" db="EMBL/GenBank/DDBJ databases">
        <title>Genome-scale phylogeny and comparative genomics of the fungal order Sordariales.</title>
        <authorList>
            <consortium name="Lawrence Berkeley National Laboratory"/>
            <person name="Hensen N."/>
            <person name="Bonometti L."/>
            <person name="Westerberg I."/>
            <person name="Brannstrom I.O."/>
            <person name="Guillou S."/>
            <person name="Cros-Aarteil S."/>
            <person name="Calhoun S."/>
            <person name="Haridas S."/>
            <person name="Kuo A."/>
            <person name="Mondo S."/>
            <person name="Pangilinan J."/>
            <person name="Riley R."/>
            <person name="Labutti K."/>
            <person name="Andreopoulos B."/>
            <person name="Lipzen A."/>
            <person name="Chen C."/>
            <person name="Yanf M."/>
            <person name="Daum C."/>
            <person name="Ng V."/>
            <person name="Clum A."/>
            <person name="Steindorff A."/>
            <person name="Ohm R."/>
            <person name="Martin F."/>
            <person name="Silar P."/>
            <person name="Natvig D."/>
            <person name="Lalanne C."/>
            <person name="Gautier V."/>
            <person name="Ament-Velasquez S.L."/>
            <person name="Kruys A."/>
            <person name="Hutchinson M.I."/>
            <person name="Powell A.J."/>
            <person name="Barry K."/>
            <person name="Miller A.N."/>
            <person name="Grigoriev I.V."/>
            <person name="Debuchy R."/>
            <person name="Gladieux P."/>
            <person name="Thoren M.H."/>
            <person name="Johannesson H."/>
        </authorList>
    </citation>
    <scope>NUCLEOTIDE SEQUENCE</scope>
    <source>
        <strain evidence="2">CBS 307.81</strain>
    </source>
</reference>
<organism evidence="2 3">
    <name type="scientific">Cercophora samala</name>
    <dbReference type="NCBI Taxonomy" id="330535"/>
    <lineage>
        <taxon>Eukaryota</taxon>
        <taxon>Fungi</taxon>
        <taxon>Dikarya</taxon>
        <taxon>Ascomycota</taxon>
        <taxon>Pezizomycotina</taxon>
        <taxon>Sordariomycetes</taxon>
        <taxon>Sordariomycetidae</taxon>
        <taxon>Sordariales</taxon>
        <taxon>Lasiosphaeriaceae</taxon>
        <taxon>Cercophora</taxon>
    </lineage>
</organism>
<proteinExistence type="predicted"/>
<evidence type="ECO:0000256" key="1">
    <source>
        <dbReference type="SAM" id="MobiDB-lite"/>
    </source>
</evidence>
<evidence type="ECO:0000313" key="3">
    <source>
        <dbReference type="Proteomes" id="UP001174997"/>
    </source>
</evidence>
<evidence type="ECO:0000313" key="2">
    <source>
        <dbReference type="EMBL" id="KAK0668545.1"/>
    </source>
</evidence>
<dbReference type="Proteomes" id="UP001174997">
    <property type="component" value="Unassembled WGS sequence"/>
</dbReference>
<comment type="caution">
    <text evidence="2">The sequence shown here is derived from an EMBL/GenBank/DDBJ whole genome shotgun (WGS) entry which is preliminary data.</text>
</comment>
<dbReference type="AlphaFoldDB" id="A0AA39ZDJ5"/>
<keyword evidence="3" id="KW-1185">Reference proteome</keyword>
<feature type="region of interest" description="Disordered" evidence="1">
    <location>
        <begin position="56"/>
        <end position="81"/>
    </location>
</feature>